<sequence>MSPNISSFEGINIFMQWNDHIPPHFHAVYGEFEAIIDIKNCAVLAGILPKSKLKLVLAWCVLHREELLVNWELAMEGKPLQRINPLRR</sequence>
<keyword evidence="2" id="KW-1185">Reference proteome</keyword>
<dbReference type="Proteomes" id="UP000441717">
    <property type="component" value="Unassembled WGS sequence"/>
</dbReference>
<gene>
    <name evidence="1" type="ORF">GFC01_07385</name>
</gene>
<comment type="caution">
    <text evidence="1">The sequence shown here is derived from an EMBL/GenBank/DDBJ whole genome shotgun (WGS) entry which is preliminary data.</text>
</comment>
<dbReference type="EMBL" id="WHYR01000016">
    <property type="protein sequence ID" value="MQL52094.1"/>
    <property type="molecule type" value="Genomic_DNA"/>
</dbReference>
<dbReference type="InterPro" id="IPR025427">
    <property type="entry name" value="DUF4160"/>
</dbReference>
<reference evidence="1 2" key="1">
    <citation type="submission" date="2019-10" db="EMBL/GenBank/DDBJ databases">
        <title>Comparative genomics of sulfur disproportionating microorganisms.</title>
        <authorList>
            <person name="Ward L.M."/>
            <person name="Bertran E."/>
            <person name="Johnston D."/>
        </authorList>
    </citation>
    <scope>NUCLEOTIDE SEQUENCE [LARGE SCALE GENOMIC DNA]</scope>
    <source>
        <strain evidence="1 2">DSM 14055</strain>
    </source>
</reference>
<dbReference type="RefSeq" id="WP_152946020.1">
    <property type="nucleotide sequence ID" value="NZ_WHYR01000016.1"/>
</dbReference>
<organism evidence="1 2">
    <name type="scientific">Desulfofundulus thermobenzoicus</name>
    <dbReference type="NCBI Taxonomy" id="29376"/>
    <lineage>
        <taxon>Bacteria</taxon>
        <taxon>Bacillati</taxon>
        <taxon>Bacillota</taxon>
        <taxon>Clostridia</taxon>
        <taxon>Eubacteriales</taxon>
        <taxon>Peptococcaceae</taxon>
        <taxon>Desulfofundulus</taxon>
    </lineage>
</organism>
<dbReference type="Pfam" id="PF13711">
    <property type="entry name" value="DUF4160"/>
    <property type="match status" value="1"/>
</dbReference>
<accession>A0A6N7IQ04</accession>
<protein>
    <submittedName>
        <fullName evidence="1">DUF4160 domain-containing protein</fullName>
    </submittedName>
</protein>
<evidence type="ECO:0000313" key="2">
    <source>
        <dbReference type="Proteomes" id="UP000441717"/>
    </source>
</evidence>
<evidence type="ECO:0000313" key="1">
    <source>
        <dbReference type="EMBL" id="MQL52094.1"/>
    </source>
</evidence>
<name>A0A6N7IQ04_9FIRM</name>
<proteinExistence type="predicted"/>
<dbReference type="AlphaFoldDB" id="A0A6N7IQ04"/>
<dbReference type="OrthoDB" id="122670at2"/>